<accession>A0ABQ9PBK8</accession>
<protein>
    <submittedName>
        <fullName evidence="1">Uncharacterized protein</fullName>
    </submittedName>
</protein>
<comment type="caution">
    <text evidence="1">The sequence shown here is derived from an EMBL/GenBank/DDBJ whole genome shotgun (WGS) entry which is preliminary data.</text>
</comment>
<dbReference type="Proteomes" id="UP001172684">
    <property type="component" value="Unassembled WGS sequence"/>
</dbReference>
<keyword evidence="2" id="KW-1185">Reference proteome</keyword>
<gene>
    <name evidence="1" type="ORF">H2201_000111</name>
</gene>
<proteinExistence type="predicted"/>
<reference evidence="1" key="1">
    <citation type="submission" date="2022-10" db="EMBL/GenBank/DDBJ databases">
        <title>Culturing micro-colonial fungi from biological soil crusts in the Mojave desert and describing Neophaeococcomyces mojavensis, and introducing the new genera and species Taxawa tesnikishii.</title>
        <authorList>
            <person name="Kurbessoian T."/>
            <person name="Stajich J.E."/>
        </authorList>
    </citation>
    <scope>NUCLEOTIDE SEQUENCE</scope>
    <source>
        <strain evidence="1">TK_1</strain>
    </source>
</reference>
<evidence type="ECO:0000313" key="1">
    <source>
        <dbReference type="EMBL" id="KAJ9669727.1"/>
    </source>
</evidence>
<sequence>MARGLPVQKSATSKVKRNLERLGITFAVEEAELPRPVPHEKVFGVSYGHFRTEGVPSYLEGVIHEGSDEITVPDYLRDLISESQTIPGPEPIPAHLRDMISAGPLAKKQRAAKK</sequence>
<name>A0ABQ9PBK8_9PEZI</name>
<dbReference type="EMBL" id="JAPDRL010000001">
    <property type="protein sequence ID" value="KAJ9669727.1"/>
    <property type="molecule type" value="Genomic_DNA"/>
</dbReference>
<evidence type="ECO:0000313" key="2">
    <source>
        <dbReference type="Proteomes" id="UP001172684"/>
    </source>
</evidence>
<organism evidence="1 2">
    <name type="scientific">Coniosporium apollinis</name>
    <dbReference type="NCBI Taxonomy" id="61459"/>
    <lineage>
        <taxon>Eukaryota</taxon>
        <taxon>Fungi</taxon>
        <taxon>Dikarya</taxon>
        <taxon>Ascomycota</taxon>
        <taxon>Pezizomycotina</taxon>
        <taxon>Dothideomycetes</taxon>
        <taxon>Dothideomycetes incertae sedis</taxon>
        <taxon>Coniosporium</taxon>
    </lineage>
</organism>